<dbReference type="Proteomes" id="UP000703674">
    <property type="component" value="Unassembled WGS sequence"/>
</dbReference>
<keyword evidence="2" id="KW-1185">Reference proteome</keyword>
<dbReference type="RefSeq" id="WP_168139962.1">
    <property type="nucleotide sequence ID" value="NZ_JAAVJR010001223.1"/>
</dbReference>
<sequence>MKLPKRIDPCPIVDALVEIRFSTKINSNAVFGLIYNSLQPEFESVENLPIQQLPEPVRSSDPNLRFKPHYRVKSENFIVQIGPDVLTISSHPNYLGWTRFSEEI</sequence>
<dbReference type="EMBL" id="JAAVJR010001223">
    <property type="protein sequence ID" value="NJW55502.1"/>
    <property type="molecule type" value="Genomic_DNA"/>
</dbReference>
<organism evidence="1 2">
    <name type="scientific">Salinimicrobium oceani</name>
    <dbReference type="NCBI Taxonomy" id="2722702"/>
    <lineage>
        <taxon>Bacteria</taxon>
        <taxon>Pseudomonadati</taxon>
        <taxon>Bacteroidota</taxon>
        <taxon>Flavobacteriia</taxon>
        <taxon>Flavobacteriales</taxon>
        <taxon>Flavobacteriaceae</taxon>
        <taxon>Salinimicrobium</taxon>
    </lineage>
</organism>
<dbReference type="InterPro" id="IPR026349">
    <property type="entry name" value="CHP04255"/>
</dbReference>
<accession>A0ABX1D893</accession>
<reference evidence="1 2" key="1">
    <citation type="submission" date="2020-03" db="EMBL/GenBank/DDBJ databases">
        <title>Salinimicrobium sp. nov, isolated from SCS.</title>
        <authorList>
            <person name="Cao W.R."/>
        </authorList>
    </citation>
    <scope>NUCLEOTIDE SEQUENCE [LARGE SCALE GENOMIC DNA]</scope>
    <source>
        <strain evidence="2">J15B91</strain>
    </source>
</reference>
<evidence type="ECO:0000313" key="2">
    <source>
        <dbReference type="Proteomes" id="UP000703674"/>
    </source>
</evidence>
<protein>
    <submittedName>
        <fullName evidence="1">TIGR04255 family protein</fullName>
    </submittedName>
</protein>
<gene>
    <name evidence="1" type="ORF">HC175_21550</name>
</gene>
<dbReference type="NCBIfam" id="TIGR04255">
    <property type="entry name" value="sporadTIGR04255"/>
    <property type="match status" value="1"/>
</dbReference>
<proteinExistence type="predicted"/>
<feature type="non-terminal residue" evidence="1">
    <location>
        <position position="104"/>
    </location>
</feature>
<comment type="caution">
    <text evidence="1">The sequence shown here is derived from an EMBL/GenBank/DDBJ whole genome shotgun (WGS) entry which is preliminary data.</text>
</comment>
<evidence type="ECO:0000313" key="1">
    <source>
        <dbReference type="EMBL" id="NJW55502.1"/>
    </source>
</evidence>
<name>A0ABX1D893_9FLAO</name>